<dbReference type="Proteomes" id="UP001434883">
    <property type="component" value="Unassembled WGS sequence"/>
</dbReference>
<evidence type="ECO:0000313" key="4">
    <source>
        <dbReference type="Proteomes" id="UP001434883"/>
    </source>
</evidence>
<proteinExistence type="predicted"/>
<evidence type="ECO:0000256" key="1">
    <source>
        <dbReference type="SAM" id="MobiDB-lite"/>
    </source>
</evidence>
<comment type="caution">
    <text evidence="3">The sequence shown here is derived from an EMBL/GenBank/DDBJ whole genome shotgun (WGS) entry which is preliminary data.</text>
</comment>
<sequence length="92" mass="10384">MRLPNGSIDAHDDGSRVSELQDLLDRTNKELTQSREHAATLNGRMVELEAELANARRELSRSEELSIKQQREQREVRLHGNRVAGLEPPNSG</sequence>
<gene>
    <name evidence="3" type="ORF">XENOCAPTIV_000208</name>
</gene>
<name>A0ABV0RW22_9TELE</name>
<dbReference type="EMBL" id="JAHRIN010059832">
    <property type="protein sequence ID" value="MEQ2212479.1"/>
    <property type="molecule type" value="Genomic_DNA"/>
</dbReference>
<accession>A0ABV0RW22</accession>
<feature type="compositionally biased region" description="Basic and acidic residues" evidence="1">
    <location>
        <begin position="58"/>
        <end position="78"/>
    </location>
</feature>
<dbReference type="Pfam" id="PF25526">
    <property type="entry name" value="LIP-1"/>
    <property type="match status" value="1"/>
</dbReference>
<feature type="region of interest" description="Disordered" evidence="1">
    <location>
        <begin position="58"/>
        <end position="92"/>
    </location>
</feature>
<keyword evidence="4" id="KW-1185">Reference proteome</keyword>
<protein>
    <recommendedName>
        <fullName evidence="2">Liprin-alpha CC2 domain-containing protein</fullName>
    </recommendedName>
</protein>
<organism evidence="3 4">
    <name type="scientific">Xenoophorus captivus</name>
    <dbReference type="NCBI Taxonomy" id="1517983"/>
    <lineage>
        <taxon>Eukaryota</taxon>
        <taxon>Metazoa</taxon>
        <taxon>Chordata</taxon>
        <taxon>Craniata</taxon>
        <taxon>Vertebrata</taxon>
        <taxon>Euteleostomi</taxon>
        <taxon>Actinopterygii</taxon>
        <taxon>Neopterygii</taxon>
        <taxon>Teleostei</taxon>
        <taxon>Neoteleostei</taxon>
        <taxon>Acanthomorphata</taxon>
        <taxon>Ovalentaria</taxon>
        <taxon>Atherinomorphae</taxon>
        <taxon>Cyprinodontiformes</taxon>
        <taxon>Goodeidae</taxon>
        <taxon>Xenoophorus</taxon>
    </lineage>
</organism>
<feature type="domain" description="Liprin-alpha CC2" evidence="2">
    <location>
        <begin position="15"/>
        <end position="77"/>
    </location>
</feature>
<dbReference type="InterPro" id="IPR057892">
    <property type="entry name" value="LIP-1_CC2"/>
</dbReference>
<reference evidence="3 4" key="1">
    <citation type="submission" date="2021-06" db="EMBL/GenBank/DDBJ databases">
        <authorList>
            <person name="Palmer J.M."/>
        </authorList>
    </citation>
    <scope>NUCLEOTIDE SEQUENCE [LARGE SCALE GENOMIC DNA]</scope>
    <source>
        <strain evidence="3 4">XC_2019</strain>
        <tissue evidence="3">Muscle</tissue>
    </source>
</reference>
<evidence type="ECO:0000313" key="3">
    <source>
        <dbReference type="EMBL" id="MEQ2212479.1"/>
    </source>
</evidence>
<evidence type="ECO:0000259" key="2">
    <source>
        <dbReference type="Pfam" id="PF25526"/>
    </source>
</evidence>